<gene>
    <name evidence="2" type="ORF">METZ01_LOCUS205758</name>
</gene>
<dbReference type="CDD" id="cd04179">
    <property type="entry name" value="DPM_DPG-synthase_like"/>
    <property type="match status" value="1"/>
</dbReference>
<dbReference type="SUPFAM" id="SSF53448">
    <property type="entry name" value="Nucleotide-diphospho-sugar transferases"/>
    <property type="match status" value="1"/>
</dbReference>
<name>A0A382ERW9_9ZZZZ</name>
<dbReference type="Gene3D" id="3.90.550.10">
    <property type="entry name" value="Spore Coat Polysaccharide Biosynthesis Protein SpsA, Chain A"/>
    <property type="match status" value="1"/>
</dbReference>
<dbReference type="AlphaFoldDB" id="A0A382ERW9"/>
<dbReference type="InterPro" id="IPR001173">
    <property type="entry name" value="Glyco_trans_2-like"/>
</dbReference>
<proteinExistence type="predicted"/>
<dbReference type="EMBL" id="UINC01045759">
    <property type="protein sequence ID" value="SVB52904.1"/>
    <property type="molecule type" value="Genomic_DNA"/>
</dbReference>
<dbReference type="Pfam" id="PF00535">
    <property type="entry name" value="Glycos_transf_2"/>
    <property type="match status" value="1"/>
</dbReference>
<dbReference type="PANTHER" id="PTHR48090:SF7">
    <property type="entry name" value="RFBJ PROTEIN"/>
    <property type="match status" value="1"/>
</dbReference>
<sequence>MNTSGGSIPRISVIIPAFNEESSIGSVLDSLPKEKLNEIIVVNNGSTDKTSFVAKSHGARVVDEMFPGYGAACLKGISELDEPEIVVFLDGDYSDFPEEIESLVKPIEENCADFVLGSRMIFSESRSSLLPQAKYGNLLAVFLIRLFFQYQFTDLGPFRAIRYQSLIEINMTDKNFGWTVEMQIKAVKHGLRIMEIPVHYRERIGVSKITGTISGTFKAGTKIIFTIFKYLLV</sequence>
<dbReference type="InterPro" id="IPR029044">
    <property type="entry name" value="Nucleotide-diphossugar_trans"/>
</dbReference>
<evidence type="ECO:0000313" key="2">
    <source>
        <dbReference type="EMBL" id="SVB52904.1"/>
    </source>
</evidence>
<dbReference type="InterPro" id="IPR050256">
    <property type="entry name" value="Glycosyltransferase_2"/>
</dbReference>
<dbReference type="PANTHER" id="PTHR48090">
    <property type="entry name" value="UNDECAPRENYL-PHOSPHATE 4-DEOXY-4-FORMAMIDO-L-ARABINOSE TRANSFERASE-RELATED"/>
    <property type="match status" value="1"/>
</dbReference>
<feature type="domain" description="Glycosyltransferase 2-like" evidence="1">
    <location>
        <begin position="12"/>
        <end position="135"/>
    </location>
</feature>
<reference evidence="2" key="1">
    <citation type="submission" date="2018-05" db="EMBL/GenBank/DDBJ databases">
        <authorList>
            <person name="Lanie J.A."/>
            <person name="Ng W.-L."/>
            <person name="Kazmierczak K.M."/>
            <person name="Andrzejewski T.M."/>
            <person name="Davidsen T.M."/>
            <person name="Wayne K.J."/>
            <person name="Tettelin H."/>
            <person name="Glass J.I."/>
            <person name="Rusch D."/>
            <person name="Podicherti R."/>
            <person name="Tsui H.-C.T."/>
            <person name="Winkler M.E."/>
        </authorList>
    </citation>
    <scope>NUCLEOTIDE SEQUENCE</scope>
</reference>
<evidence type="ECO:0000259" key="1">
    <source>
        <dbReference type="Pfam" id="PF00535"/>
    </source>
</evidence>
<protein>
    <recommendedName>
        <fullName evidence="1">Glycosyltransferase 2-like domain-containing protein</fullName>
    </recommendedName>
</protein>
<accession>A0A382ERW9</accession>
<organism evidence="2">
    <name type="scientific">marine metagenome</name>
    <dbReference type="NCBI Taxonomy" id="408172"/>
    <lineage>
        <taxon>unclassified sequences</taxon>
        <taxon>metagenomes</taxon>
        <taxon>ecological metagenomes</taxon>
    </lineage>
</organism>